<proteinExistence type="predicted"/>
<evidence type="ECO:0000313" key="1">
    <source>
        <dbReference type="EMBL" id="KAI4813096.1"/>
    </source>
</evidence>
<sequence>DYPREEGGGGAQGHGERRGWGWVGGGQSLKPFVIFWPNSPNGNRIREHDADIVYLPLPQR</sequence>
<organism evidence="1 2">
    <name type="scientific">Chaenocephalus aceratus</name>
    <name type="common">Blackfin icefish</name>
    <name type="synonym">Chaenichthys aceratus</name>
    <dbReference type="NCBI Taxonomy" id="36190"/>
    <lineage>
        <taxon>Eukaryota</taxon>
        <taxon>Metazoa</taxon>
        <taxon>Chordata</taxon>
        <taxon>Craniata</taxon>
        <taxon>Vertebrata</taxon>
        <taxon>Euteleostomi</taxon>
        <taxon>Actinopterygii</taxon>
        <taxon>Neopterygii</taxon>
        <taxon>Teleostei</taxon>
        <taxon>Neoteleostei</taxon>
        <taxon>Acanthomorphata</taxon>
        <taxon>Eupercaria</taxon>
        <taxon>Perciformes</taxon>
        <taxon>Notothenioidei</taxon>
        <taxon>Channichthyidae</taxon>
        <taxon>Chaenocephalus</taxon>
    </lineage>
</organism>
<dbReference type="EMBL" id="CM043806">
    <property type="protein sequence ID" value="KAI4813096.1"/>
    <property type="molecule type" value="Genomic_DNA"/>
</dbReference>
<dbReference type="Proteomes" id="UP001057452">
    <property type="component" value="Chromosome 22"/>
</dbReference>
<reference evidence="1" key="1">
    <citation type="submission" date="2022-05" db="EMBL/GenBank/DDBJ databases">
        <title>Chromosome-level genome of Chaenocephalus aceratus.</title>
        <authorList>
            <person name="Park H."/>
        </authorList>
    </citation>
    <scope>NUCLEOTIDE SEQUENCE</scope>
    <source>
        <strain evidence="1">KU_202001</strain>
    </source>
</reference>
<feature type="non-terminal residue" evidence="1">
    <location>
        <position position="60"/>
    </location>
</feature>
<accession>A0ACB9WI17</accession>
<keyword evidence="2" id="KW-1185">Reference proteome</keyword>
<name>A0ACB9WI17_CHAAC</name>
<protein>
    <submittedName>
        <fullName evidence="1">Uncharacterized protein</fullName>
    </submittedName>
</protein>
<comment type="caution">
    <text evidence="1">The sequence shown here is derived from an EMBL/GenBank/DDBJ whole genome shotgun (WGS) entry which is preliminary data.</text>
</comment>
<feature type="non-terminal residue" evidence="1">
    <location>
        <position position="1"/>
    </location>
</feature>
<gene>
    <name evidence="1" type="ORF">KUCAC02_024444</name>
</gene>
<evidence type="ECO:0000313" key="2">
    <source>
        <dbReference type="Proteomes" id="UP001057452"/>
    </source>
</evidence>